<gene>
    <name evidence="2" type="ORF">HID58_001996</name>
</gene>
<accession>A0ABQ8EKZ9</accession>
<proteinExistence type="predicted"/>
<keyword evidence="3" id="KW-1185">Reference proteome</keyword>
<evidence type="ECO:0000313" key="2">
    <source>
        <dbReference type="EMBL" id="KAH0942359.1"/>
    </source>
</evidence>
<sequence length="217" mass="24070">DLLKLPCSIETSGGARGCRRRLPLLSLFPFCSDLSSAVCAVDMLGPLGRALPRDPLQLLRGVVDPRLVASVLEIQSGGVFVWWRRVLCWCALSLFSMRAGFVHGRRQVCCLSVRAQGLCGRVAIVLMWFCVCILGGVVKVCRLWLSRLRLMRVLSLCSLLLCIWLSFCGFASFRLRRVRSAQRPRQVFCFGSGRRLVALVGSAGCVDGEVTWLRNGH</sequence>
<dbReference type="Proteomes" id="UP000824890">
    <property type="component" value="Unassembled WGS sequence"/>
</dbReference>
<feature type="non-terminal residue" evidence="2">
    <location>
        <position position="217"/>
    </location>
</feature>
<feature type="non-terminal residue" evidence="2">
    <location>
        <position position="1"/>
    </location>
</feature>
<keyword evidence="1" id="KW-0472">Membrane</keyword>
<keyword evidence="1" id="KW-1133">Transmembrane helix</keyword>
<keyword evidence="1" id="KW-0812">Transmembrane</keyword>
<feature type="transmembrane region" description="Helical" evidence="1">
    <location>
        <begin position="122"/>
        <end position="145"/>
    </location>
</feature>
<feature type="transmembrane region" description="Helical" evidence="1">
    <location>
        <begin position="151"/>
        <end position="173"/>
    </location>
</feature>
<evidence type="ECO:0000256" key="1">
    <source>
        <dbReference type="SAM" id="Phobius"/>
    </source>
</evidence>
<protein>
    <submittedName>
        <fullName evidence="2">Uncharacterized protein</fullName>
    </submittedName>
</protein>
<name>A0ABQ8EKZ9_BRANA</name>
<organism evidence="2 3">
    <name type="scientific">Brassica napus</name>
    <name type="common">Rape</name>
    <dbReference type="NCBI Taxonomy" id="3708"/>
    <lineage>
        <taxon>Eukaryota</taxon>
        <taxon>Viridiplantae</taxon>
        <taxon>Streptophyta</taxon>
        <taxon>Embryophyta</taxon>
        <taxon>Tracheophyta</taxon>
        <taxon>Spermatophyta</taxon>
        <taxon>Magnoliopsida</taxon>
        <taxon>eudicotyledons</taxon>
        <taxon>Gunneridae</taxon>
        <taxon>Pentapetalae</taxon>
        <taxon>rosids</taxon>
        <taxon>malvids</taxon>
        <taxon>Brassicales</taxon>
        <taxon>Brassicaceae</taxon>
        <taxon>Brassiceae</taxon>
        <taxon>Brassica</taxon>
    </lineage>
</organism>
<evidence type="ECO:0000313" key="3">
    <source>
        <dbReference type="Proteomes" id="UP000824890"/>
    </source>
</evidence>
<comment type="caution">
    <text evidence="2">The sequence shown here is derived from an EMBL/GenBank/DDBJ whole genome shotgun (WGS) entry which is preliminary data.</text>
</comment>
<dbReference type="EMBL" id="JAGKQM010000001">
    <property type="protein sequence ID" value="KAH0942359.1"/>
    <property type="molecule type" value="Genomic_DNA"/>
</dbReference>
<reference evidence="2 3" key="1">
    <citation type="submission" date="2021-05" db="EMBL/GenBank/DDBJ databases">
        <title>Genome Assembly of Synthetic Allotetraploid Brassica napus Reveals Homoeologous Exchanges between Subgenomes.</title>
        <authorList>
            <person name="Davis J.T."/>
        </authorList>
    </citation>
    <scope>NUCLEOTIDE SEQUENCE [LARGE SCALE GENOMIC DNA]</scope>
    <source>
        <strain evidence="3">cv. Da-Ae</strain>
        <tissue evidence="2">Seedling</tissue>
    </source>
</reference>